<reference evidence="2" key="1">
    <citation type="submission" date="2018-05" db="EMBL/GenBank/DDBJ databases">
        <authorList>
            <person name="Lanie J.A."/>
            <person name="Ng W.-L."/>
            <person name="Kazmierczak K.M."/>
            <person name="Andrzejewski T.M."/>
            <person name="Davidsen T.M."/>
            <person name="Wayne K.J."/>
            <person name="Tettelin H."/>
            <person name="Glass J.I."/>
            <person name="Rusch D."/>
            <person name="Podicherti R."/>
            <person name="Tsui H.-C.T."/>
            <person name="Winkler M.E."/>
        </authorList>
    </citation>
    <scope>NUCLEOTIDE SEQUENCE</scope>
</reference>
<sequence>MVIYNGKVVTVDDTMPEANGIVINGDRIDLVGSNTEVEAYIGPETKVIDLQGNLAIPGFIEGHGHFMGIGSNALNLDLLDATSWQGVADMVATAVSEAQPGQLIEGRGWHQEKMGDLDESNTVRGFPTHDVISEVSRENPVILRHASGHATFGNAYAMELASVDSNTMQPEGGEIILNNNGEPIGVFVERASGVINRARRNMESRMTDDDRSARTWHEMELASQEVISKGITSFQDAGSGWSTIEMFKRGVDEDALQVRLWVMVRGENLDAETLKARRLIGYGNHMLTVRAIKLAIDGALGPRGAWLLEPYSDELTNSGHNTGDLVEIEATANLAIENGYQLCVHAIGDRGNREVLDIYERTFKAHPEKALGARFRIEHAQHIHPDDVPRFGELGVIPAMQGVHCTSDAPWVTPRLGVERAGNGAYVWQDLMRSGAVITNGTDAPVERVDPIASFYSSVTRKPTTGEAFYPEQAMSRTEALRSYTLNNAFAAYEDHIKGSITVGKLADITILDQDIMMIPSEQIKDAKVLYTIIGGRVLYQR</sequence>
<dbReference type="CDD" id="cd01300">
    <property type="entry name" value="YtcJ_like"/>
    <property type="match status" value="1"/>
</dbReference>
<organism evidence="2">
    <name type="scientific">marine metagenome</name>
    <dbReference type="NCBI Taxonomy" id="408172"/>
    <lineage>
        <taxon>unclassified sequences</taxon>
        <taxon>metagenomes</taxon>
        <taxon>ecological metagenomes</taxon>
    </lineage>
</organism>
<evidence type="ECO:0000259" key="1">
    <source>
        <dbReference type="Pfam" id="PF07969"/>
    </source>
</evidence>
<dbReference type="Gene3D" id="3.20.20.140">
    <property type="entry name" value="Metal-dependent hydrolases"/>
    <property type="match status" value="1"/>
</dbReference>
<gene>
    <name evidence="2" type="ORF">METZ01_LOCUS46745</name>
</gene>
<dbReference type="PANTHER" id="PTHR22642:SF2">
    <property type="entry name" value="PROTEIN LONG AFTER FAR-RED 3"/>
    <property type="match status" value="1"/>
</dbReference>
<dbReference type="SUPFAM" id="SSF51556">
    <property type="entry name" value="Metallo-dependent hydrolases"/>
    <property type="match status" value="1"/>
</dbReference>
<dbReference type="SUPFAM" id="SSF51338">
    <property type="entry name" value="Composite domain of metallo-dependent hydrolases"/>
    <property type="match status" value="1"/>
</dbReference>
<dbReference type="Pfam" id="PF07969">
    <property type="entry name" value="Amidohydro_3"/>
    <property type="match status" value="1"/>
</dbReference>
<dbReference type="Gene3D" id="3.10.310.70">
    <property type="match status" value="1"/>
</dbReference>
<dbReference type="PANTHER" id="PTHR22642">
    <property type="entry name" value="IMIDAZOLONEPROPIONASE"/>
    <property type="match status" value="1"/>
</dbReference>
<dbReference type="Gene3D" id="2.30.40.10">
    <property type="entry name" value="Urease, subunit C, domain 1"/>
    <property type="match status" value="1"/>
</dbReference>
<dbReference type="EMBL" id="UINC01002185">
    <property type="protein sequence ID" value="SUZ93891.1"/>
    <property type="molecule type" value="Genomic_DNA"/>
</dbReference>
<dbReference type="InterPro" id="IPR011059">
    <property type="entry name" value="Metal-dep_hydrolase_composite"/>
</dbReference>
<dbReference type="AlphaFoldDB" id="A0A381RRV9"/>
<dbReference type="GO" id="GO:0016810">
    <property type="term" value="F:hydrolase activity, acting on carbon-nitrogen (but not peptide) bonds"/>
    <property type="evidence" value="ECO:0007669"/>
    <property type="project" value="InterPro"/>
</dbReference>
<accession>A0A381RRV9</accession>
<name>A0A381RRV9_9ZZZZ</name>
<dbReference type="InterPro" id="IPR033932">
    <property type="entry name" value="YtcJ-like"/>
</dbReference>
<feature type="domain" description="Amidohydrolase 3" evidence="1">
    <location>
        <begin position="46"/>
        <end position="540"/>
    </location>
</feature>
<protein>
    <recommendedName>
        <fullName evidence="1">Amidohydrolase 3 domain-containing protein</fullName>
    </recommendedName>
</protein>
<evidence type="ECO:0000313" key="2">
    <source>
        <dbReference type="EMBL" id="SUZ93891.1"/>
    </source>
</evidence>
<dbReference type="InterPro" id="IPR032466">
    <property type="entry name" value="Metal_Hydrolase"/>
</dbReference>
<proteinExistence type="predicted"/>
<dbReference type="InterPro" id="IPR013108">
    <property type="entry name" value="Amidohydro_3"/>
</dbReference>